<dbReference type="FunFam" id="3.30.420.10:FF:000045">
    <property type="entry name" value="3'-5' exonuclease DinG"/>
    <property type="match status" value="1"/>
</dbReference>
<evidence type="ECO:0000259" key="5">
    <source>
        <dbReference type="SMART" id="SM00479"/>
    </source>
</evidence>
<protein>
    <submittedName>
        <fullName evidence="6">DNA polymerase-3 subunit epsilon</fullName>
    </submittedName>
</protein>
<evidence type="ECO:0000256" key="3">
    <source>
        <dbReference type="ARBA" id="ARBA00025483"/>
    </source>
</evidence>
<dbReference type="Proteomes" id="UP000295717">
    <property type="component" value="Unassembled WGS sequence"/>
</dbReference>
<dbReference type="PANTHER" id="PTHR30231">
    <property type="entry name" value="DNA POLYMERASE III SUBUNIT EPSILON"/>
    <property type="match status" value="1"/>
</dbReference>
<dbReference type="SMART" id="SM00479">
    <property type="entry name" value="EXOIII"/>
    <property type="match status" value="1"/>
</dbReference>
<comment type="subunit">
    <text evidence="4">DNA polymerase III contains a core (composed of alpha, epsilon and theta chains) that associates with a tau subunit. This core dimerizes to form the POLIII' complex. PolIII' associates with the gamma complex (composed of gamma, delta, delta', psi and chi chains) and with the beta chain to form the complete DNA polymerase III complex.</text>
</comment>
<keyword evidence="1" id="KW-0540">Nuclease</keyword>
<comment type="function">
    <text evidence="3">DNA polymerase III is a complex, multichain enzyme responsible for most of the replicative synthesis in bacteria. The epsilon subunit contain the editing function and is a proofreading 3'-5' exonuclease.</text>
</comment>
<evidence type="ECO:0000313" key="6">
    <source>
        <dbReference type="EMBL" id="TCT20156.1"/>
    </source>
</evidence>
<keyword evidence="2" id="KW-0378">Hydrolase</keyword>
<dbReference type="InterPro" id="IPR012337">
    <property type="entry name" value="RNaseH-like_sf"/>
</dbReference>
<organism evidence="6 7">
    <name type="scientific">Thiobaca trueperi</name>
    <dbReference type="NCBI Taxonomy" id="127458"/>
    <lineage>
        <taxon>Bacteria</taxon>
        <taxon>Pseudomonadati</taxon>
        <taxon>Pseudomonadota</taxon>
        <taxon>Gammaproteobacteria</taxon>
        <taxon>Chromatiales</taxon>
        <taxon>Chromatiaceae</taxon>
        <taxon>Thiobaca</taxon>
    </lineage>
</organism>
<evidence type="ECO:0000256" key="4">
    <source>
        <dbReference type="ARBA" id="ARBA00026073"/>
    </source>
</evidence>
<name>A0A4R3MX83_9GAMM</name>
<evidence type="ECO:0000313" key="7">
    <source>
        <dbReference type="Proteomes" id="UP000295717"/>
    </source>
</evidence>
<dbReference type="SUPFAM" id="SSF53098">
    <property type="entry name" value="Ribonuclease H-like"/>
    <property type="match status" value="1"/>
</dbReference>
<dbReference type="Gene3D" id="3.30.420.10">
    <property type="entry name" value="Ribonuclease H-like superfamily/Ribonuclease H"/>
    <property type="match status" value="1"/>
</dbReference>
<dbReference type="Pfam" id="PF00929">
    <property type="entry name" value="RNase_T"/>
    <property type="match status" value="1"/>
</dbReference>
<comment type="caution">
    <text evidence="6">The sequence shown here is derived from an EMBL/GenBank/DDBJ whole genome shotgun (WGS) entry which is preliminary data.</text>
</comment>
<dbReference type="InterPro" id="IPR013520">
    <property type="entry name" value="Ribonucl_H"/>
</dbReference>
<dbReference type="GO" id="GO:0045004">
    <property type="term" value="P:DNA replication proofreading"/>
    <property type="evidence" value="ECO:0007669"/>
    <property type="project" value="TreeGrafter"/>
</dbReference>
<dbReference type="EMBL" id="SMAO01000006">
    <property type="protein sequence ID" value="TCT20156.1"/>
    <property type="molecule type" value="Genomic_DNA"/>
</dbReference>
<dbReference type="AlphaFoldDB" id="A0A4R3MX83"/>
<feature type="domain" description="Exonuclease" evidence="5">
    <location>
        <begin position="3"/>
        <end position="170"/>
    </location>
</feature>
<evidence type="ECO:0000256" key="1">
    <source>
        <dbReference type="ARBA" id="ARBA00022722"/>
    </source>
</evidence>
<dbReference type="RefSeq" id="WP_132977559.1">
    <property type="nucleotide sequence ID" value="NZ_SMAO01000006.1"/>
</dbReference>
<sequence length="211" mass="23184">MNTIAVIDFETTGLSPARGDRATEIAAVLLRDGQIVDRYQSLMNAGLSIPPFITQLTGISTSMVRQAPPAERVMAEVADFVGTIPLVAHNAAFDSRFWDAELRRIGRQRHQSFVCSMLVAKRLMPQAASYKLGNLVAMAGLPTAARAHRALADAEMAAHLTLHLERELMRRFGLDSVTHELLGRIQRASAGGLQGCVERHLRERKMGMIKV</sequence>
<dbReference type="GO" id="GO:0008408">
    <property type="term" value="F:3'-5' exonuclease activity"/>
    <property type="evidence" value="ECO:0007669"/>
    <property type="project" value="TreeGrafter"/>
</dbReference>
<evidence type="ECO:0000256" key="2">
    <source>
        <dbReference type="ARBA" id="ARBA00022839"/>
    </source>
</evidence>
<reference evidence="6 7" key="1">
    <citation type="submission" date="2019-03" db="EMBL/GenBank/DDBJ databases">
        <title>Genomic Encyclopedia of Type Strains, Phase IV (KMG-IV): sequencing the most valuable type-strain genomes for metagenomic binning, comparative biology and taxonomic classification.</title>
        <authorList>
            <person name="Goeker M."/>
        </authorList>
    </citation>
    <scope>NUCLEOTIDE SEQUENCE [LARGE SCALE GENOMIC DNA]</scope>
    <source>
        <strain evidence="6 7">DSM 13587</strain>
    </source>
</reference>
<dbReference type="GO" id="GO:0005829">
    <property type="term" value="C:cytosol"/>
    <property type="evidence" value="ECO:0007669"/>
    <property type="project" value="TreeGrafter"/>
</dbReference>
<dbReference type="InterPro" id="IPR036397">
    <property type="entry name" value="RNaseH_sf"/>
</dbReference>
<dbReference type="CDD" id="cd06127">
    <property type="entry name" value="DEDDh"/>
    <property type="match status" value="1"/>
</dbReference>
<gene>
    <name evidence="6" type="ORF">EDC35_10683</name>
</gene>
<dbReference type="GO" id="GO:0003676">
    <property type="term" value="F:nucleic acid binding"/>
    <property type="evidence" value="ECO:0007669"/>
    <property type="project" value="InterPro"/>
</dbReference>
<keyword evidence="7" id="KW-1185">Reference proteome</keyword>
<accession>A0A4R3MX83</accession>
<dbReference type="PANTHER" id="PTHR30231:SF37">
    <property type="entry name" value="EXODEOXYRIBONUCLEASE 10"/>
    <property type="match status" value="1"/>
</dbReference>
<dbReference type="OrthoDB" id="9803913at2"/>
<proteinExistence type="predicted"/>
<keyword evidence="2" id="KW-0269">Exonuclease</keyword>